<reference evidence="2" key="1">
    <citation type="journal article" date="2023" name="Hortic. Res.">
        <title>A chromosome-level phased genome enabling allele-level studies in sweet orange: a case study on citrus Huanglongbing tolerance.</title>
        <authorList>
            <person name="Wu B."/>
            <person name="Yu Q."/>
            <person name="Deng Z."/>
            <person name="Duan Y."/>
            <person name="Luo F."/>
            <person name="Gmitter F. Jr."/>
        </authorList>
    </citation>
    <scope>NUCLEOTIDE SEQUENCE [LARGE SCALE GENOMIC DNA]</scope>
    <source>
        <strain evidence="2">cv. Valencia</strain>
    </source>
</reference>
<protein>
    <submittedName>
        <fullName evidence="1">Leucine-rich repeat receptor-like serine/threonine-protein kinase</fullName>
    </submittedName>
</protein>
<dbReference type="EMBL" id="CM039172">
    <property type="protein sequence ID" value="KAH9779350.1"/>
    <property type="molecule type" value="Genomic_DNA"/>
</dbReference>
<comment type="caution">
    <text evidence="1">The sequence shown here is derived from an EMBL/GenBank/DDBJ whole genome shotgun (WGS) entry which is preliminary data.</text>
</comment>
<evidence type="ECO:0000313" key="2">
    <source>
        <dbReference type="Proteomes" id="UP000829398"/>
    </source>
</evidence>
<organism evidence="1 2">
    <name type="scientific">Citrus sinensis</name>
    <name type="common">Sweet orange</name>
    <name type="synonym">Citrus aurantium var. sinensis</name>
    <dbReference type="NCBI Taxonomy" id="2711"/>
    <lineage>
        <taxon>Eukaryota</taxon>
        <taxon>Viridiplantae</taxon>
        <taxon>Streptophyta</taxon>
        <taxon>Embryophyta</taxon>
        <taxon>Tracheophyta</taxon>
        <taxon>Spermatophyta</taxon>
        <taxon>Magnoliopsida</taxon>
        <taxon>eudicotyledons</taxon>
        <taxon>Gunneridae</taxon>
        <taxon>Pentapetalae</taxon>
        <taxon>rosids</taxon>
        <taxon>malvids</taxon>
        <taxon>Sapindales</taxon>
        <taxon>Rutaceae</taxon>
        <taxon>Aurantioideae</taxon>
        <taxon>Citrus</taxon>
    </lineage>
</organism>
<name>A0ACB8M281_CITSI</name>
<sequence>MYTDIQTDIVERYQLNLAVRVCNNLMHAVQALKDIANTLGKKDWNFSVDPCSGEEGWAEIPEENAVTCNCSFSNGTVCYVFRISLLANRLTGPIPKYLANISTLVNLTVQYNQFSGELPEELGSLLNLEKLHLSSNNFTGELPKTFAKLTNMKDFRIGDNLFTGQIPSFIQNWTKLEKLFIQPSGLVGPIPSGIFSLENLTDLRISDLNGPEATFPQLGNKKMTNLILRNCNITGELPPYLGNMTTLKVLDLSFNKLSGHIPSNFDDLNEVDYIYFTGNLLTGAIPPWMLEKGDKIDLSYNNFTDGSAESSCQKRSVTGIVSCLRSFQCPKTYYSLHINCGGSEVTANGDTTFEEDTYEAGPSTFTQSRTNWGLSSTGHFLDNSIKTDTYIQTNTSRLLMSDSQLYTTARLSAISLTYYGFCLGNGNYTVNLHFAEILFTDDKNFSSFGKRIFDVYIQGKLVLKDFNIENEAGGVGKAIVKPFSAAVTNGTMEIRLYWAGKGTTEIPFKGDYGPLISAISLHNPGEADFTPPSEDGSSSISVGKALGIAVAAAFFIILVVVGILQWKGCFRPENTLERELRGVDLHTASFTLKQIKAATNNFAPDNKIGEGGFGPVYKGLLADGTVIAVKQLSSKSKQGNREFINEIGMISALQHPNLVKLYGCCMEGNQLSLIYEYLENNSLARAMFGPEEHRLKLDWPTRRRICLGIARGLAYLHGESRIKIVHRDIKATNVLLDKDLNPKISDFGLAKLDEEDDTHISTRVAGTIGYMAPEYATRGHLTEKADVYSFGIVALEIVSGRSNVFSRTKEDKIYLLDWALVLKEQGNLMELVDTDLGSNFDKEQLMVMINVALLCASASPTNRPSMSSVLSMLECGVDVPDLVPDSSISDVDETKSEAMRRYYQFSIEKTASTIQSTSSIYGPPTRSSTSGADLYPFSVDSD</sequence>
<evidence type="ECO:0000313" key="1">
    <source>
        <dbReference type="EMBL" id="KAH9779350.1"/>
    </source>
</evidence>
<proteinExistence type="predicted"/>
<dbReference type="Proteomes" id="UP000829398">
    <property type="component" value="Chromosome 3"/>
</dbReference>
<keyword evidence="2" id="KW-1185">Reference proteome</keyword>
<gene>
    <name evidence="1" type="ORF">KPL71_007678</name>
</gene>
<accession>A0ACB8M281</accession>